<dbReference type="EMBL" id="BAABCR010000015">
    <property type="protein sequence ID" value="GAA4032996.1"/>
    <property type="molecule type" value="Genomic_DNA"/>
</dbReference>
<keyword evidence="2" id="KW-1185">Reference proteome</keyword>
<evidence type="ECO:0000313" key="1">
    <source>
        <dbReference type="EMBL" id="GAA4032996.1"/>
    </source>
</evidence>
<reference evidence="2" key="1">
    <citation type="journal article" date="2019" name="Int. J. Syst. Evol. Microbiol.">
        <title>The Global Catalogue of Microorganisms (GCM) 10K type strain sequencing project: providing services to taxonomists for standard genome sequencing and annotation.</title>
        <authorList>
            <consortium name="The Broad Institute Genomics Platform"/>
            <consortium name="The Broad Institute Genome Sequencing Center for Infectious Disease"/>
            <person name="Wu L."/>
            <person name="Ma J."/>
        </authorList>
    </citation>
    <scope>NUCLEOTIDE SEQUENCE [LARGE SCALE GENOMIC DNA]</scope>
    <source>
        <strain evidence="2">JCM 17064</strain>
    </source>
</reference>
<name>A0ABP7TYB9_9FLAO</name>
<proteinExistence type="predicted"/>
<comment type="caution">
    <text evidence="1">The sequence shown here is derived from an EMBL/GenBank/DDBJ whole genome shotgun (WGS) entry which is preliminary data.</text>
</comment>
<protein>
    <recommendedName>
        <fullName evidence="3">Lipocalin-like domain-containing protein</fullName>
    </recommendedName>
</protein>
<evidence type="ECO:0008006" key="3">
    <source>
        <dbReference type="Google" id="ProtNLM"/>
    </source>
</evidence>
<gene>
    <name evidence="1" type="ORF">GCM10022386_16680</name>
</gene>
<organism evidence="1 2">
    <name type="scientific">Flavobacterium cheonhonense</name>
    <dbReference type="NCBI Taxonomy" id="706185"/>
    <lineage>
        <taxon>Bacteria</taxon>
        <taxon>Pseudomonadati</taxon>
        <taxon>Bacteroidota</taxon>
        <taxon>Flavobacteriia</taxon>
        <taxon>Flavobacteriales</taxon>
        <taxon>Flavobacteriaceae</taxon>
        <taxon>Flavobacterium</taxon>
    </lineage>
</organism>
<dbReference type="RefSeq" id="WP_324689317.1">
    <property type="nucleotide sequence ID" value="NZ_BAABCR010000015.1"/>
</dbReference>
<dbReference type="Proteomes" id="UP001500968">
    <property type="component" value="Unassembled WGS sequence"/>
</dbReference>
<sequence>MKRATIIILTLLSVVLTLNGTNNIGKYFKMSLKNDDVKNENLFANSNPSSQATLSGTWYWKSTTTDSNTEFYLIQTGSVVTGKHCSSFMSGSKLDCVDSNGEDSITLNLVSENVYEGTIKSGFSDAIINVRLTLNPNDDTVFIKQLSQPSEEYYLPNHVFMTLAQP</sequence>
<accession>A0ABP7TYB9</accession>
<evidence type="ECO:0000313" key="2">
    <source>
        <dbReference type="Proteomes" id="UP001500968"/>
    </source>
</evidence>